<dbReference type="KEGG" id="nall:PP769_09315"/>
<organism evidence="1 2">
    <name type="scientific">Candidatus Nitrospira allomarina</name>
    <dbReference type="NCBI Taxonomy" id="3020900"/>
    <lineage>
        <taxon>Bacteria</taxon>
        <taxon>Pseudomonadati</taxon>
        <taxon>Nitrospirota</taxon>
        <taxon>Nitrospiria</taxon>
        <taxon>Nitrospirales</taxon>
        <taxon>Nitrospiraceae</taxon>
        <taxon>Nitrospira</taxon>
    </lineage>
</organism>
<name>A0AA96GLU8_9BACT</name>
<proteinExistence type="predicted"/>
<dbReference type="Proteomes" id="UP001302719">
    <property type="component" value="Chromosome"/>
</dbReference>
<dbReference type="SUPFAM" id="SSF46785">
    <property type="entry name" value="Winged helix' DNA-binding domain"/>
    <property type="match status" value="1"/>
</dbReference>
<evidence type="ECO:0000313" key="2">
    <source>
        <dbReference type="Proteomes" id="UP001302719"/>
    </source>
</evidence>
<dbReference type="AlphaFoldDB" id="A0AA96GLU8"/>
<dbReference type="Gene3D" id="1.10.10.10">
    <property type="entry name" value="Winged helix-like DNA-binding domain superfamily/Winged helix DNA-binding domain"/>
    <property type="match status" value="1"/>
</dbReference>
<dbReference type="EMBL" id="CP116967">
    <property type="protein sequence ID" value="WNM59936.1"/>
    <property type="molecule type" value="Genomic_DNA"/>
</dbReference>
<keyword evidence="2" id="KW-1185">Reference proteome</keyword>
<gene>
    <name evidence="1" type="ORF">PP769_09315</name>
</gene>
<reference evidence="1 2" key="1">
    <citation type="submission" date="2023-01" db="EMBL/GenBank/DDBJ databases">
        <title>Cultivation and genomic characterization of new, ubiquitous marine nitrite-oxidizing bacteria from the Nitrospirales.</title>
        <authorList>
            <person name="Mueller A.J."/>
            <person name="Daebeler A."/>
            <person name="Herbold C.W."/>
            <person name="Kirkegaard R.H."/>
            <person name="Daims H."/>
        </authorList>
    </citation>
    <scope>NUCLEOTIDE SEQUENCE [LARGE SCALE GENOMIC DNA]</scope>
    <source>
        <strain evidence="1 2">VA</strain>
    </source>
</reference>
<protein>
    <submittedName>
        <fullName evidence="1">Uncharacterized protein</fullName>
    </submittedName>
</protein>
<dbReference type="InterPro" id="IPR036388">
    <property type="entry name" value="WH-like_DNA-bd_sf"/>
</dbReference>
<dbReference type="InterPro" id="IPR036390">
    <property type="entry name" value="WH_DNA-bd_sf"/>
</dbReference>
<evidence type="ECO:0000313" key="1">
    <source>
        <dbReference type="EMBL" id="WNM59936.1"/>
    </source>
</evidence>
<sequence length="63" mass="7019">MLNAADQFASTPAPQRFARLLLELGDRFGKHDETGVRMTLNLKRKDLVQMTAVTEETVVSSRG</sequence>
<accession>A0AA96GLU8</accession>
<dbReference type="RefSeq" id="WP_312646832.1">
    <property type="nucleotide sequence ID" value="NZ_CP116967.1"/>
</dbReference>